<sequence length="743" mass="83572">MLPYLFLAELPSAALLAAGGGVALLLSWRPRGAVARSLALMLVGFIWAGLASRDLLRQMELAVGQPVNAQVVIDSVRLAHHEDAAVIVRLATINQRRVFPPLYASIRFDAGQTPWCGGQRWLMSLRLRPVHSRLNQGGFDRQRWALARRQPLSGRALAARPLEADCHLRQRMVTHAARQVSDFAWRDILLALAFGEMKSVTDELRLLLQQTGTMHLMAISGLHIALAALFGWGAARAGQWFLPVGAIGYRWPLLFSGLVAWIYVWLAGGNPPAVRAGLALSLWILLRLYGVRCTSWQIWLWCIALILLYDPLSVLSDSFWLSCLAVAALIFWFQWAPLPRSLQCKKRWLPVRWFYLQSGMTLLLLPLQIGLFHGVSLLSLPANLWAVPLVSFITTPLILAALPLLALPAINAPLWWLADRSLYGVFAPLSSLQSGWLPTGETALSVSAAGWLAVTIWRFHWWREHPASVFALMVALIFPQAKRPASLWRLDMLDIGHGLAIAIEKQGRVVLYDSGNRWDGGDMASLEIVPWLRWRGLTPEKLILSHSHMDHIGGLDTLRTVFPALTVHSSFRQPGHLSCRQGDRWLWQGLTFEVLWPPRRRAVAGNNDSCVIRIDDGRWRVLLTGDLEKQAELALVTSQRQALPADLLQIPHHGSNSSSTPPFIRAVNPRLAIASAARYNAWRLPSRKVILRYRQQGTRWHDTAVSGQLSVHFFSDSWQINGFREQLKPRWYHQWFGVREDNG</sequence>
<dbReference type="Pfam" id="PF13567">
    <property type="entry name" value="DUF4131"/>
    <property type="match status" value="1"/>
</dbReference>
<dbReference type="RefSeq" id="WP_150434400.1">
    <property type="nucleotide sequence ID" value="NZ_VYKJ01000003.1"/>
</dbReference>
<keyword evidence="4 6" id="KW-1133">Transmembrane helix</keyword>
<dbReference type="InterPro" id="IPR035681">
    <property type="entry name" value="ComA-like_MBL"/>
</dbReference>
<keyword evidence="3 6" id="KW-0812">Transmembrane</keyword>
<feature type="domain" description="Metallo-beta-lactamase" evidence="7">
    <location>
        <begin position="497"/>
        <end position="678"/>
    </location>
</feature>
<dbReference type="GO" id="GO:0030420">
    <property type="term" value="P:establishment of competence for transformation"/>
    <property type="evidence" value="ECO:0007669"/>
    <property type="project" value="InterPro"/>
</dbReference>
<evidence type="ECO:0000256" key="2">
    <source>
        <dbReference type="ARBA" id="ARBA00022475"/>
    </source>
</evidence>
<reference evidence="8 9" key="1">
    <citation type="submission" date="2019-09" db="EMBL/GenBank/DDBJ databases">
        <authorList>
            <person name="Li Y."/>
        </authorList>
    </citation>
    <scope>NUCLEOTIDE SEQUENCE [LARGE SCALE GENOMIC DNA]</scope>
    <source>
        <strain evidence="8 9">L3-3HA</strain>
    </source>
</reference>
<dbReference type="Pfam" id="PF00753">
    <property type="entry name" value="Lactamase_B"/>
    <property type="match status" value="1"/>
</dbReference>
<dbReference type="InterPro" id="IPR001279">
    <property type="entry name" value="Metallo-B-lactamas"/>
</dbReference>
<organism evidence="8 9">
    <name type="scientific">Affinibrenneria salicis</name>
    <dbReference type="NCBI Taxonomy" id="2590031"/>
    <lineage>
        <taxon>Bacteria</taxon>
        <taxon>Pseudomonadati</taxon>
        <taxon>Pseudomonadota</taxon>
        <taxon>Gammaproteobacteria</taxon>
        <taxon>Enterobacterales</taxon>
        <taxon>Pectobacteriaceae</taxon>
        <taxon>Affinibrenneria</taxon>
    </lineage>
</organism>
<dbReference type="OrthoDB" id="9761531at2"/>
<dbReference type="PANTHER" id="PTHR30619:SF1">
    <property type="entry name" value="RECOMBINATION PROTEIN 2"/>
    <property type="match status" value="1"/>
</dbReference>
<evidence type="ECO:0000313" key="8">
    <source>
        <dbReference type="EMBL" id="KAA9001128.1"/>
    </source>
</evidence>
<protein>
    <submittedName>
        <fullName evidence="8">ComEC family protein</fullName>
    </submittedName>
</protein>
<dbReference type="EMBL" id="VYKJ01000003">
    <property type="protein sequence ID" value="KAA9001128.1"/>
    <property type="molecule type" value="Genomic_DNA"/>
</dbReference>
<evidence type="ECO:0000313" key="9">
    <source>
        <dbReference type="Proteomes" id="UP000335415"/>
    </source>
</evidence>
<dbReference type="InterPro" id="IPR052159">
    <property type="entry name" value="Competence_DNA_uptake"/>
</dbReference>
<keyword evidence="2" id="KW-1003">Cell membrane</keyword>
<dbReference type="CDD" id="cd07731">
    <property type="entry name" value="ComA-like_MBL-fold"/>
    <property type="match status" value="1"/>
</dbReference>
<evidence type="ECO:0000256" key="5">
    <source>
        <dbReference type="ARBA" id="ARBA00023136"/>
    </source>
</evidence>
<feature type="transmembrane region" description="Helical" evidence="6">
    <location>
        <begin position="33"/>
        <end position="50"/>
    </location>
</feature>
<dbReference type="NCBIfam" id="NF008580">
    <property type="entry name" value="PRK11539.1"/>
    <property type="match status" value="1"/>
</dbReference>
<dbReference type="InterPro" id="IPR025405">
    <property type="entry name" value="DUF4131"/>
</dbReference>
<evidence type="ECO:0000256" key="3">
    <source>
        <dbReference type="ARBA" id="ARBA00022692"/>
    </source>
</evidence>
<comment type="subcellular location">
    <subcellularLocation>
        <location evidence="1">Cell membrane</location>
        <topology evidence="1">Multi-pass membrane protein</topology>
    </subcellularLocation>
</comment>
<feature type="transmembrane region" description="Helical" evidence="6">
    <location>
        <begin position="247"/>
        <end position="266"/>
    </location>
</feature>
<dbReference type="InterPro" id="IPR036866">
    <property type="entry name" value="RibonucZ/Hydroxyglut_hydro"/>
</dbReference>
<dbReference type="SMART" id="SM00849">
    <property type="entry name" value="Lactamase_B"/>
    <property type="match status" value="1"/>
</dbReference>
<dbReference type="NCBIfam" id="TIGR00360">
    <property type="entry name" value="ComEC_N-term"/>
    <property type="match status" value="1"/>
</dbReference>
<dbReference type="GO" id="GO:0005886">
    <property type="term" value="C:plasma membrane"/>
    <property type="evidence" value="ECO:0007669"/>
    <property type="project" value="UniProtKB-SubCell"/>
</dbReference>
<evidence type="ECO:0000259" key="7">
    <source>
        <dbReference type="SMART" id="SM00849"/>
    </source>
</evidence>
<proteinExistence type="predicted"/>
<dbReference type="AlphaFoldDB" id="A0A5J5G2P0"/>
<dbReference type="Pfam" id="PF03772">
    <property type="entry name" value="Competence"/>
    <property type="match status" value="1"/>
</dbReference>
<comment type="caution">
    <text evidence="8">The sequence shown here is derived from an EMBL/GenBank/DDBJ whole genome shotgun (WGS) entry which is preliminary data.</text>
</comment>
<keyword evidence="5 6" id="KW-0472">Membrane</keyword>
<dbReference type="PANTHER" id="PTHR30619">
    <property type="entry name" value="DNA INTERNALIZATION/COMPETENCE PROTEIN COMEC/REC2"/>
    <property type="match status" value="1"/>
</dbReference>
<name>A0A5J5G2P0_9GAMM</name>
<dbReference type="Proteomes" id="UP000335415">
    <property type="component" value="Unassembled WGS sequence"/>
</dbReference>
<evidence type="ECO:0000256" key="1">
    <source>
        <dbReference type="ARBA" id="ARBA00004651"/>
    </source>
</evidence>
<gene>
    <name evidence="8" type="ORF">FJU30_07700</name>
</gene>
<accession>A0A5J5G2P0</accession>
<feature type="transmembrane region" description="Helical" evidence="6">
    <location>
        <begin position="359"/>
        <end position="379"/>
    </location>
</feature>
<evidence type="ECO:0000256" key="4">
    <source>
        <dbReference type="ARBA" id="ARBA00022989"/>
    </source>
</evidence>
<feature type="transmembrane region" description="Helical" evidence="6">
    <location>
        <begin position="214"/>
        <end position="235"/>
    </location>
</feature>
<feature type="transmembrane region" description="Helical" evidence="6">
    <location>
        <begin position="385"/>
        <end position="407"/>
    </location>
</feature>
<dbReference type="InterPro" id="IPR004797">
    <property type="entry name" value="Competence_ComEC/Rec2"/>
</dbReference>
<feature type="transmembrane region" description="Helical" evidence="6">
    <location>
        <begin position="6"/>
        <end position="26"/>
    </location>
</feature>
<dbReference type="SUPFAM" id="SSF56281">
    <property type="entry name" value="Metallo-hydrolase/oxidoreductase"/>
    <property type="match status" value="1"/>
</dbReference>
<keyword evidence="9" id="KW-1185">Reference proteome</keyword>
<evidence type="ECO:0000256" key="6">
    <source>
        <dbReference type="SAM" id="Phobius"/>
    </source>
</evidence>
<dbReference type="Gene3D" id="3.60.15.10">
    <property type="entry name" value="Ribonuclease Z/Hydroxyacylglutathione hydrolase-like"/>
    <property type="match status" value="1"/>
</dbReference>
<dbReference type="InterPro" id="IPR004477">
    <property type="entry name" value="ComEC_N"/>
</dbReference>
<feature type="transmembrane region" description="Helical" evidence="6">
    <location>
        <begin position="318"/>
        <end position="338"/>
    </location>
</feature>
<dbReference type="NCBIfam" id="TIGR00361">
    <property type="entry name" value="ComEC_Rec2"/>
    <property type="match status" value="1"/>
</dbReference>